<dbReference type="AlphaFoldDB" id="A0A0G4ETP5"/>
<feature type="region of interest" description="Disordered" evidence="1">
    <location>
        <begin position="1"/>
        <end position="54"/>
    </location>
</feature>
<dbReference type="EMBL" id="CDMY01000305">
    <property type="protein sequence ID" value="CEM01095.1"/>
    <property type="molecule type" value="Genomic_DNA"/>
</dbReference>
<dbReference type="Proteomes" id="UP000041254">
    <property type="component" value="Unassembled WGS sequence"/>
</dbReference>
<accession>A0A0G4ETP5</accession>
<feature type="compositionally biased region" description="Low complexity" evidence="1">
    <location>
        <begin position="362"/>
        <end position="389"/>
    </location>
</feature>
<feature type="compositionally biased region" description="Basic and acidic residues" evidence="1">
    <location>
        <begin position="145"/>
        <end position="157"/>
    </location>
</feature>
<feature type="compositionally biased region" description="Low complexity" evidence="1">
    <location>
        <begin position="428"/>
        <end position="440"/>
    </location>
</feature>
<organism evidence="2 3">
    <name type="scientific">Vitrella brassicaformis (strain CCMP3155)</name>
    <dbReference type="NCBI Taxonomy" id="1169540"/>
    <lineage>
        <taxon>Eukaryota</taxon>
        <taxon>Sar</taxon>
        <taxon>Alveolata</taxon>
        <taxon>Colpodellida</taxon>
        <taxon>Vitrellaceae</taxon>
        <taxon>Vitrella</taxon>
    </lineage>
</organism>
<feature type="region of interest" description="Disordered" evidence="1">
    <location>
        <begin position="110"/>
        <end position="492"/>
    </location>
</feature>
<feature type="compositionally biased region" description="Basic and acidic residues" evidence="1">
    <location>
        <begin position="126"/>
        <end position="136"/>
    </location>
</feature>
<feature type="compositionally biased region" description="Low complexity" evidence="1">
    <location>
        <begin position="303"/>
        <end position="329"/>
    </location>
</feature>
<feature type="compositionally biased region" description="Polar residues" evidence="1">
    <location>
        <begin position="227"/>
        <end position="236"/>
    </location>
</feature>
<protein>
    <submittedName>
        <fullName evidence="2">Uncharacterized protein</fullName>
    </submittedName>
</protein>
<proteinExistence type="predicted"/>
<dbReference type="OMA" id="QMAPERE"/>
<evidence type="ECO:0000313" key="3">
    <source>
        <dbReference type="Proteomes" id="UP000041254"/>
    </source>
</evidence>
<name>A0A0G4ETP5_VITBC</name>
<feature type="compositionally biased region" description="Pro residues" evidence="1">
    <location>
        <begin position="390"/>
        <end position="406"/>
    </location>
</feature>
<keyword evidence="3" id="KW-1185">Reference proteome</keyword>
<dbReference type="VEuPathDB" id="CryptoDB:Vbra_13053"/>
<gene>
    <name evidence="2" type="ORF">Vbra_13053</name>
</gene>
<feature type="compositionally biased region" description="Low complexity" evidence="1">
    <location>
        <begin position="214"/>
        <end position="226"/>
    </location>
</feature>
<feature type="compositionally biased region" description="Basic and acidic residues" evidence="1">
    <location>
        <begin position="411"/>
        <end position="422"/>
    </location>
</feature>
<sequence>MMPCEAKSPTKRDAEMQPHTGDAAPPLPIKDGPSGTRDVEPTRPSTHGEAAQLTWDKVVVRSEATGAEEKTFVPATDTVESFLKTCMGWYSDGSPSSSSVQLSIHRPTLPPLHFTLSLSSPPNKPDGQEADRDSSDTKAAASDTPGKDAKGDKRDEAEGSSFKSALRQLPPRAPPPEEPPHPASLLPRLPSLKQMSSKSASEDATAPSTDSKDTTTTTTITTTTTTRGASNGSSVSLFRALARTLPPSPLERAEDKTPKNRGGGKRREKGDMKGGSSSGKENGASPVNSVKSDDSGKSGGRAAGRAAASSAPSVPVSAAAAATTSVFSSLPSLSTRPIFGKGGVDKVESTPPIFASPPLVPPAASSGSPSLSSLSSCLVLGRQTGKPFVVPTPAPPSPPSPSPVLPAVPTIKKEPVSPRNHDGPPPAASASVSPAAAAAAMPVIKTEKGESATTTTTTTTPDKTARDREGGNGVSSRKRALSSLPPLPGDLDTDYYLQVYRELYGERVNKKIKKEEED</sequence>
<reference evidence="2 3" key="1">
    <citation type="submission" date="2014-11" db="EMBL/GenBank/DDBJ databases">
        <authorList>
            <person name="Zhu J."/>
            <person name="Qi W."/>
            <person name="Song R."/>
        </authorList>
    </citation>
    <scope>NUCLEOTIDE SEQUENCE [LARGE SCALE GENOMIC DNA]</scope>
</reference>
<evidence type="ECO:0000256" key="1">
    <source>
        <dbReference type="SAM" id="MobiDB-lite"/>
    </source>
</evidence>
<dbReference type="InParanoid" id="A0A0G4ETP5"/>
<evidence type="ECO:0000313" key="2">
    <source>
        <dbReference type="EMBL" id="CEM01095.1"/>
    </source>
</evidence>